<dbReference type="GO" id="GO:0004519">
    <property type="term" value="F:endonuclease activity"/>
    <property type="evidence" value="ECO:0007669"/>
    <property type="project" value="UniProtKB-KW"/>
</dbReference>
<dbReference type="Pfam" id="PF17917">
    <property type="entry name" value="RT_RNaseH"/>
    <property type="match status" value="1"/>
</dbReference>
<evidence type="ECO:0000256" key="2">
    <source>
        <dbReference type="ARBA" id="ARBA00022695"/>
    </source>
</evidence>
<evidence type="ECO:0000256" key="3">
    <source>
        <dbReference type="ARBA" id="ARBA00022722"/>
    </source>
</evidence>
<evidence type="ECO:0000256" key="6">
    <source>
        <dbReference type="ARBA" id="ARBA00022918"/>
    </source>
</evidence>
<dbReference type="InterPro" id="IPR043502">
    <property type="entry name" value="DNA/RNA_pol_sf"/>
</dbReference>
<dbReference type="SUPFAM" id="SSF53098">
    <property type="entry name" value="Ribonuclease H-like"/>
    <property type="match status" value="1"/>
</dbReference>
<dbReference type="InterPro" id="IPR050951">
    <property type="entry name" value="Retrovirus_Pol_polyprotein"/>
</dbReference>
<dbReference type="Gene3D" id="3.30.420.10">
    <property type="entry name" value="Ribonuclease H-like superfamily/Ribonuclease H"/>
    <property type="match status" value="2"/>
</dbReference>
<evidence type="ECO:0000313" key="10">
    <source>
        <dbReference type="EMBL" id="CAN62069.1"/>
    </source>
</evidence>
<dbReference type="InterPro" id="IPR043128">
    <property type="entry name" value="Rev_trsase/Diguanyl_cyclase"/>
</dbReference>
<dbReference type="Pfam" id="PF00078">
    <property type="entry name" value="RVT_1"/>
    <property type="match status" value="1"/>
</dbReference>
<sequence length="932" mass="108000">MGWCEFRTRRGVVRISHKLVAVVFRRPYLPHFSSKSYTEKTTFTCPFGTYAYRRIPFGLCNAPTTFQRCMLSIFSDMVERIMEVFMDDITIYGSTFEECLVNLEAVLNRCIEKDLVLNWEKCHFMVQQGIVLGHIISKKGIEVDKAKVELIIKLPSPKIVKGVREFLGHVGFYRRFIKDFSNLSKPLCELLAKDAKFVWDERCQRSFEQLKQFLTTAPIVRAPNWQLPFEVMCDASDFAIGVVLGQREDGKPHVIYYASKTLNEAQRNYTTTEKELLAVVFALDKFRAYLVGSFIIVFTDHSALKYLLTKQDAKARLIRWILLLQEFNLQIRDKKGVENVVADHLSRLAIAHNSHVLPINDDFPEESLMLLENTPWYAHIANDYYSKSVIWYLDHNQGTPVGHESTETPIGNESANYLVTGEVPSEWKAQDRKYFFAKIHAYYWEEPFLFKVVLKFLKENIFSRFGVPKAKISDGGTHFCNKPFETLLAKYGVKHKVVNMSIRDWSVKLHDSLWAYRTAYKTILGMSPYRLVYGKTCHLPVEVEYKAWWAIKKVNMDLTRAGAKRYLNLNEMEELRNDAYINSKVAKQRMKRARPFHSELCFDRETFRHQPELRDSFHLLQRYHLEHLMTPRDFFYPRVALDFYQSMTTHRVRDPTIIHFTIDGRHGILGAKHIVEALRIPYELVRLEDYRVWSHPSQSDMVHILSRGTSTHSFLLRKELPPNMFLLDALLHHNIFPLQHMVQRRGAILEALFKISEGFYFGPHHLIMTALLYFEEKVHKKKLLRADVIPLLFPRLLYQILEHLGYPSEPQLERRRICQEIFTLDKWTSMMAYVSQPGAPARPEHPEIAQPNEPQQAEIPTQIIAPTSVVPSTRLTPEVTSSAPPTTPGTPPVVPATSTPHPSESSITISISEFRGLCHTMQTLTATQNVLA</sequence>
<accession>A5C435</accession>
<feature type="compositionally biased region" description="Pro residues" evidence="7">
    <location>
        <begin position="885"/>
        <end position="894"/>
    </location>
</feature>
<evidence type="ECO:0000256" key="4">
    <source>
        <dbReference type="ARBA" id="ARBA00022759"/>
    </source>
</evidence>
<evidence type="ECO:0000259" key="8">
    <source>
        <dbReference type="Pfam" id="PF00078"/>
    </source>
</evidence>
<keyword evidence="4" id="KW-0255">Endonuclease</keyword>
<evidence type="ECO:0008006" key="11">
    <source>
        <dbReference type="Google" id="ProtNLM"/>
    </source>
</evidence>
<name>A5C435_VITVI</name>
<proteinExistence type="predicted"/>
<dbReference type="PANTHER" id="PTHR37984:SF5">
    <property type="entry name" value="PROTEIN NYNRIN-LIKE"/>
    <property type="match status" value="1"/>
</dbReference>
<keyword evidence="3" id="KW-0540">Nuclease</keyword>
<organism evidence="10">
    <name type="scientific">Vitis vinifera</name>
    <name type="common">Grape</name>
    <dbReference type="NCBI Taxonomy" id="29760"/>
    <lineage>
        <taxon>Eukaryota</taxon>
        <taxon>Viridiplantae</taxon>
        <taxon>Streptophyta</taxon>
        <taxon>Embryophyta</taxon>
        <taxon>Tracheophyta</taxon>
        <taxon>Spermatophyta</taxon>
        <taxon>Magnoliopsida</taxon>
        <taxon>eudicotyledons</taxon>
        <taxon>Gunneridae</taxon>
        <taxon>Pentapetalae</taxon>
        <taxon>rosids</taxon>
        <taxon>Vitales</taxon>
        <taxon>Vitaceae</taxon>
        <taxon>Viteae</taxon>
        <taxon>Vitis</taxon>
    </lineage>
</organism>
<dbReference type="FunFam" id="3.30.70.270:FF:000020">
    <property type="entry name" value="Transposon Tf2-6 polyprotein-like Protein"/>
    <property type="match status" value="1"/>
</dbReference>
<keyword evidence="1" id="KW-0808">Transferase</keyword>
<dbReference type="CDD" id="cd09274">
    <property type="entry name" value="RNase_HI_RT_Ty3"/>
    <property type="match status" value="1"/>
</dbReference>
<dbReference type="SUPFAM" id="SSF56672">
    <property type="entry name" value="DNA/RNA polymerases"/>
    <property type="match status" value="1"/>
</dbReference>
<dbReference type="PANTHER" id="PTHR37984">
    <property type="entry name" value="PROTEIN CBG26694"/>
    <property type="match status" value="1"/>
</dbReference>
<feature type="domain" description="Reverse transcriptase" evidence="8">
    <location>
        <begin position="37"/>
        <end position="136"/>
    </location>
</feature>
<evidence type="ECO:0000256" key="1">
    <source>
        <dbReference type="ARBA" id="ARBA00022679"/>
    </source>
</evidence>
<dbReference type="GO" id="GO:0003964">
    <property type="term" value="F:RNA-directed DNA polymerase activity"/>
    <property type="evidence" value="ECO:0007669"/>
    <property type="project" value="UniProtKB-KW"/>
</dbReference>
<dbReference type="FunFam" id="3.10.20.370:FF:000001">
    <property type="entry name" value="Retrovirus-related Pol polyprotein from transposon 17.6-like protein"/>
    <property type="match status" value="1"/>
</dbReference>
<dbReference type="CDD" id="cd01647">
    <property type="entry name" value="RT_LTR"/>
    <property type="match status" value="1"/>
</dbReference>
<dbReference type="EMBL" id="AM481570">
    <property type="protein sequence ID" value="CAN62069.1"/>
    <property type="molecule type" value="Genomic_DNA"/>
</dbReference>
<evidence type="ECO:0000259" key="9">
    <source>
        <dbReference type="Pfam" id="PF17917"/>
    </source>
</evidence>
<dbReference type="InterPro" id="IPR012337">
    <property type="entry name" value="RNaseH-like_sf"/>
</dbReference>
<dbReference type="GO" id="GO:0003676">
    <property type="term" value="F:nucleic acid binding"/>
    <property type="evidence" value="ECO:0007669"/>
    <property type="project" value="InterPro"/>
</dbReference>
<evidence type="ECO:0000256" key="7">
    <source>
        <dbReference type="SAM" id="MobiDB-lite"/>
    </source>
</evidence>
<feature type="compositionally biased region" description="Low complexity" evidence="7">
    <location>
        <begin position="895"/>
        <end position="905"/>
    </location>
</feature>
<reference evidence="10" key="1">
    <citation type="journal article" date="2007" name="PLoS ONE">
        <title>The first genome sequence of an elite grapevine cultivar (Pinot noir Vitis vinifera L.): coping with a highly heterozygous genome.</title>
        <authorList>
            <person name="Velasco R."/>
            <person name="Zharkikh A."/>
            <person name="Troggio M."/>
            <person name="Cartwright D.A."/>
            <person name="Cestaro A."/>
            <person name="Pruss D."/>
            <person name="Pindo M."/>
            <person name="FitzGerald L.M."/>
            <person name="Vezzulli S."/>
            <person name="Reid J."/>
            <person name="Malacarne G."/>
            <person name="Iliev D."/>
            <person name="Coppola G."/>
            <person name="Wardell B."/>
            <person name="Micheletti D."/>
            <person name="Macalma T."/>
            <person name="Facci M."/>
            <person name="Mitchell J.T."/>
            <person name="Perazzolli M."/>
            <person name="Eldredge G."/>
            <person name="Gatto P."/>
            <person name="Oyzerski R."/>
            <person name="Moretto M."/>
            <person name="Gutin N."/>
            <person name="Stefanini M."/>
            <person name="Chen Y."/>
            <person name="Segala C."/>
            <person name="Davenport C."/>
            <person name="Dematte L."/>
            <person name="Mraz A."/>
            <person name="Battilana J."/>
            <person name="Stormo K."/>
            <person name="Costa F."/>
            <person name="Tao Q."/>
            <person name="Si-Ammour A."/>
            <person name="Harkins T."/>
            <person name="Lackey A."/>
            <person name="Perbost C."/>
            <person name="Taillon B."/>
            <person name="Stella A."/>
            <person name="Solovyev V."/>
            <person name="Fawcett J.A."/>
            <person name="Sterck L."/>
            <person name="Vandepoele K."/>
            <person name="Grando S.M."/>
            <person name="Toppo S."/>
            <person name="Moser C."/>
            <person name="Lanchbury J."/>
            <person name="Bogden R."/>
            <person name="Skolnick M."/>
            <person name="Sgaramella V."/>
            <person name="Bhatnagar S.K."/>
            <person name="Fontana P."/>
            <person name="Gutin A."/>
            <person name="Van de Peer Y."/>
            <person name="Salamini F."/>
            <person name="Viola R."/>
        </authorList>
    </citation>
    <scope>NUCLEOTIDE SEQUENCE</scope>
</reference>
<dbReference type="InterPro" id="IPR000477">
    <property type="entry name" value="RT_dom"/>
</dbReference>
<keyword evidence="2" id="KW-0548">Nucleotidyltransferase</keyword>
<gene>
    <name evidence="10" type="ORF">VITISV_038565</name>
</gene>
<protein>
    <recommendedName>
        <fullName evidence="11">Retrovirus-related Pol polyprotein from transposon 17.6</fullName>
    </recommendedName>
</protein>
<keyword evidence="5" id="KW-0378">Hydrolase</keyword>
<dbReference type="GO" id="GO:0016787">
    <property type="term" value="F:hydrolase activity"/>
    <property type="evidence" value="ECO:0007669"/>
    <property type="project" value="UniProtKB-KW"/>
</dbReference>
<feature type="region of interest" description="Disordered" evidence="7">
    <location>
        <begin position="874"/>
        <end position="905"/>
    </location>
</feature>
<feature type="domain" description="Reverse transcriptase RNase H-like" evidence="9">
    <location>
        <begin position="226"/>
        <end position="327"/>
    </location>
</feature>
<evidence type="ECO:0000256" key="5">
    <source>
        <dbReference type="ARBA" id="ARBA00022801"/>
    </source>
</evidence>
<dbReference type="AlphaFoldDB" id="A5C435"/>
<dbReference type="InterPro" id="IPR036397">
    <property type="entry name" value="RNaseH_sf"/>
</dbReference>
<dbReference type="InterPro" id="IPR041373">
    <property type="entry name" value="RT_RNaseH"/>
</dbReference>
<dbReference type="Gene3D" id="3.30.70.270">
    <property type="match status" value="2"/>
</dbReference>
<keyword evidence="6" id="KW-0695">RNA-directed DNA polymerase</keyword>